<name>A0A1D8CYV4_CHLLM</name>
<gene>
    <name evidence="2" type="ORF">BIU88_03570</name>
</gene>
<dbReference type="EMBL" id="CP017305">
    <property type="protein sequence ID" value="AOS83301.1"/>
    <property type="molecule type" value="Genomic_DNA"/>
</dbReference>
<evidence type="ECO:0000313" key="2">
    <source>
        <dbReference type="EMBL" id="AOS83301.1"/>
    </source>
</evidence>
<sequence>MNLLILLLSLIILLLLVIIAMLATWWPGRQREEIERLGNSLRREMAEQRSESLQLMKSLRIVVEDAVKESVEKELASSRPRSGRARKSASSKASDAATVQEAVVSEGEPDNGCQLSVLQAMQISLFPESPAASVAQPASGEALAEKAAELETIHMGFVDDIPEVD</sequence>
<dbReference type="KEGG" id="clz:BIU88_03570"/>
<dbReference type="RefSeq" id="WP_069809023.1">
    <property type="nucleotide sequence ID" value="NZ_CP017305.1"/>
</dbReference>
<accession>A0A1D8CYV4</accession>
<dbReference type="AlphaFoldDB" id="A0A1D8CYV4"/>
<dbReference type="Proteomes" id="UP000095185">
    <property type="component" value="Chromosome"/>
</dbReference>
<evidence type="ECO:0000256" key="1">
    <source>
        <dbReference type="SAM" id="MobiDB-lite"/>
    </source>
</evidence>
<protein>
    <submittedName>
        <fullName evidence="2">Uncharacterized protein</fullName>
    </submittedName>
</protein>
<proteinExistence type="predicted"/>
<organism evidence="2 3">
    <name type="scientific">Chlorobaculum limnaeum</name>
    <dbReference type="NCBI Taxonomy" id="274537"/>
    <lineage>
        <taxon>Bacteria</taxon>
        <taxon>Pseudomonadati</taxon>
        <taxon>Chlorobiota</taxon>
        <taxon>Chlorobiia</taxon>
        <taxon>Chlorobiales</taxon>
        <taxon>Chlorobiaceae</taxon>
        <taxon>Chlorobaculum</taxon>
    </lineage>
</organism>
<dbReference type="OrthoDB" id="598517at2"/>
<dbReference type="STRING" id="274537.BIU88_03570"/>
<reference evidence="2" key="1">
    <citation type="submission" date="2016-09" db="EMBL/GenBank/DDBJ databases">
        <title>Genome sequence of Chlorobaculum limnaeum.</title>
        <authorList>
            <person name="Liu Z."/>
            <person name="Tank M."/>
            <person name="Bryant D.A."/>
        </authorList>
    </citation>
    <scope>NUCLEOTIDE SEQUENCE [LARGE SCALE GENOMIC DNA]</scope>
    <source>
        <strain evidence="2">DSM 1677</strain>
    </source>
</reference>
<evidence type="ECO:0000313" key="3">
    <source>
        <dbReference type="Proteomes" id="UP000095185"/>
    </source>
</evidence>
<feature type="region of interest" description="Disordered" evidence="1">
    <location>
        <begin position="73"/>
        <end position="109"/>
    </location>
</feature>
<keyword evidence="3" id="KW-1185">Reference proteome</keyword>